<accession>A0ABP4A9G0</accession>
<comment type="caution">
    <text evidence="1">The sequence shown here is derived from an EMBL/GenBank/DDBJ whole genome shotgun (WGS) entry which is preliminary data.</text>
</comment>
<gene>
    <name evidence="1" type="ORF">GCM10009560_39680</name>
</gene>
<proteinExistence type="predicted"/>
<name>A0ABP4A9G0_9ACTN</name>
<dbReference type="EMBL" id="BAAAHQ010000021">
    <property type="protein sequence ID" value="GAA0933457.1"/>
    <property type="molecule type" value="Genomic_DNA"/>
</dbReference>
<dbReference type="Proteomes" id="UP001501578">
    <property type="component" value="Unassembled WGS sequence"/>
</dbReference>
<organism evidence="1 2">
    <name type="scientific">Nonomuraea longicatena</name>
    <dbReference type="NCBI Taxonomy" id="83682"/>
    <lineage>
        <taxon>Bacteria</taxon>
        <taxon>Bacillati</taxon>
        <taxon>Actinomycetota</taxon>
        <taxon>Actinomycetes</taxon>
        <taxon>Streptosporangiales</taxon>
        <taxon>Streptosporangiaceae</taxon>
        <taxon>Nonomuraea</taxon>
    </lineage>
</organism>
<keyword evidence="2" id="KW-1185">Reference proteome</keyword>
<sequence>MAVSAVTEPREAWWIVMRRDATAVLRDAAPVVRDGALVIRDGAPVVRDGAPAAQGAAPVIQDVAPAVQDVAANPCIVAVRADLVTRGDSDDAAVPKGLFVTSCHERG</sequence>
<reference evidence="2" key="1">
    <citation type="journal article" date="2019" name="Int. J. Syst. Evol. Microbiol.">
        <title>The Global Catalogue of Microorganisms (GCM) 10K type strain sequencing project: providing services to taxonomists for standard genome sequencing and annotation.</title>
        <authorList>
            <consortium name="The Broad Institute Genomics Platform"/>
            <consortium name="The Broad Institute Genome Sequencing Center for Infectious Disease"/>
            <person name="Wu L."/>
            <person name="Ma J."/>
        </authorList>
    </citation>
    <scope>NUCLEOTIDE SEQUENCE [LARGE SCALE GENOMIC DNA]</scope>
    <source>
        <strain evidence="2">JCM 11136</strain>
    </source>
</reference>
<evidence type="ECO:0000313" key="2">
    <source>
        <dbReference type="Proteomes" id="UP001501578"/>
    </source>
</evidence>
<protein>
    <submittedName>
        <fullName evidence="1">Uncharacterized protein</fullName>
    </submittedName>
</protein>
<evidence type="ECO:0000313" key="1">
    <source>
        <dbReference type="EMBL" id="GAA0933457.1"/>
    </source>
</evidence>